<evidence type="ECO:0000313" key="1">
    <source>
        <dbReference type="EMBL" id="MBF0637437.1"/>
    </source>
</evidence>
<dbReference type="RefSeq" id="WP_175187844.1">
    <property type="nucleotide sequence ID" value="NZ_JABVZQ010000025.1"/>
</dbReference>
<dbReference type="InterPro" id="IPR012657">
    <property type="entry name" value="23S_rRNA-intervening_sequence"/>
</dbReference>
<dbReference type="NCBIfam" id="TIGR02436">
    <property type="entry name" value="four helix bundle protein"/>
    <property type="match status" value="1"/>
</dbReference>
<protein>
    <submittedName>
        <fullName evidence="1">Four helix bundle protein</fullName>
    </submittedName>
</protein>
<dbReference type="PANTHER" id="PTHR38471">
    <property type="entry name" value="FOUR HELIX BUNDLE PROTEIN"/>
    <property type="match status" value="1"/>
</dbReference>
<proteinExistence type="predicted"/>
<dbReference type="Pfam" id="PF05635">
    <property type="entry name" value="23S_rRNA_IVP"/>
    <property type="match status" value="1"/>
</dbReference>
<dbReference type="EMBL" id="JADGII010000021">
    <property type="protein sequence ID" value="MBF0637437.1"/>
    <property type="molecule type" value="Genomic_DNA"/>
</dbReference>
<name>A0ABR9XTP5_9CHLB</name>
<dbReference type="Gene3D" id="1.20.1440.60">
    <property type="entry name" value="23S rRNA-intervening sequence"/>
    <property type="match status" value="1"/>
</dbReference>
<dbReference type="NCBIfam" id="NF008912">
    <property type="entry name" value="PRK12275.1-6"/>
    <property type="match status" value="1"/>
</dbReference>
<accession>A0ABR9XTP5</accession>
<evidence type="ECO:0000313" key="2">
    <source>
        <dbReference type="Proteomes" id="UP000619838"/>
    </source>
</evidence>
<dbReference type="SUPFAM" id="SSF158446">
    <property type="entry name" value="IVS-encoded protein-like"/>
    <property type="match status" value="1"/>
</dbReference>
<reference evidence="1 2" key="1">
    <citation type="journal article" date="2020" name="Microorganisms">
        <title>Simultaneous Genome Sequencing of Prosthecochloris ethylica and Desulfuromonas acetoxidans within a Syntrophic Mixture Reveals Unique Pili and Protein Interactions.</title>
        <authorList>
            <person name="Kyndt J.A."/>
            <person name="Van Beeumen J.J."/>
            <person name="Meyer T.E."/>
        </authorList>
    </citation>
    <scope>NUCLEOTIDE SEQUENCE [LARGE SCALE GENOMIC DNA]</scope>
    <source>
        <strain evidence="1 2">N3</strain>
    </source>
</reference>
<keyword evidence="2" id="KW-1185">Reference proteome</keyword>
<comment type="caution">
    <text evidence="1">The sequence shown here is derived from an EMBL/GenBank/DDBJ whole genome shotgun (WGS) entry which is preliminary data.</text>
</comment>
<gene>
    <name evidence="1" type="ORF">INT08_09690</name>
</gene>
<sequence>MQKIQRFEDLGVWQESLKLSIDLYKSLSNCKDFGLKDQIQRAAVSIPSNIAEGYERDTNNDYIRFLNISKASCGELRTQLYIAKATGILTQENADAFIERTKKISSMLYKYINVRKNRFK</sequence>
<dbReference type="InterPro" id="IPR036583">
    <property type="entry name" value="23S_rRNA_IVS_sf"/>
</dbReference>
<organism evidence="1 2">
    <name type="scientific">Prosthecochloris ethylica</name>
    <dbReference type="NCBI Taxonomy" id="2743976"/>
    <lineage>
        <taxon>Bacteria</taxon>
        <taxon>Pseudomonadati</taxon>
        <taxon>Chlorobiota</taxon>
        <taxon>Chlorobiia</taxon>
        <taxon>Chlorobiales</taxon>
        <taxon>Chlorobiaceae</taxon>
        <taxon>Prosthecochloris</taxon>
    </lineage>
</organism>
<dbReference type="Proteomes" id="UP000619838">
    <property type="component" value="Unassembled WGS sequence"/>
</dbReference>
<dbReference type="CDD" id="cd16377">
    <property type="entry name" value="23S_rRNA_IVP_like"/>
    <property type="match status" value="1"/>
</dbReference>
<dbReference type="PANTHER" id="PTHR38471:SF2">
    <property type="entry name" value="FOUR HELIX BUNDLE PROTEIN"/>
    <property type="match status" value="1"/>
</dbReference>